<dbReference type="GeneID" id="37044848"/>
<protein>
    <submittedName>
        <fullName evidence="1">Uncharacterized protein</fullName>
    </submittedName>
</protein>
<dbReference type="RefSeq" id="XP_025374016.1">
    <property type="nucleotide sequence ID" value="XM_025522932.1"/>
</dbReference>
<dbReference type="PANTHER" id="PTHR37315:SF1">
    <property type="entry name" value="UPF0311 PROTEIN BLR7842"/>
    <property type="match status" value="1"/>
</dbReference>
<evidence type="ECO:0000313" key="2">
    <source>
        <dbReference type="Proteomes" id="UP000245768"/>
    </source>
</evidence>
<dbReference type="InParanoid" id="A0A316YDS7"/>
<gene>
    <name evidence="1" type="ORF">FA10DRAFT_269923</name>
</gene>
<dbReference type="EMBL" id="KZ819642">
    <property type="protein sequence ID" value="PWN86818.1"/>
    <property type="molecule type" value="Genomic_DNA"/>
</dbReference>
<dbReference type="Gene3D" id="2.40.160.20">
    <property type="match status" value="1"/>
</dbReference>
<dbReference type="Pfam" id="PF11578">
    <property type="entry name" value="DUF3237"/>
    <property type="match status" value="1"/>
</dbReference>
<name>A0A316YDS7_9BASI</name>
<keyword evidence="2" id="KW-1185">Reference proteome</keyword>
<accession>A0A316YDS7</accession>
<evidence type="ECO:0000313" key="1">
    <source>
        <dbReference type="EMBL" id="PWN86818.1"/>
    </source>
</evidence>
<sequence length="171" mass="18854">MTSSVSHKDTVPPFKIEHAFTLSEGIDDLIVVGKTAAQERGFINIAEGVLHGSAINARQIFSGGDHVHLGNEGYNMLDARVILNTDDGAIIYVAHDGHLKTNQLTGDILSRKPTGNKKGGWDECRITIKVNLETTAEKYSWINRTLFIARGFDEAAEPYGAYAQFEIFKVY</sequence>
<dbReference type="InterPro" id="IPR020915">
    <property type="entry name" value="UPF0311"/>
</dbReference>
<proteinExistence type="predicted"/>
<dbReference type="PANTHER" id="PTHR37315">
    <property type="entry name" value="UPF0311 PROTEIN BLR7842"/>
    <property type="match status" value="1"/>
</dbReference>
<reference evidence="1 2" key="1">
    <citation type="journal article" date="2018" name="Mol. Biol. Evol.">
        <title>Broad Genomic Sampling Reveals a Smut Pathogenic Ancestry of the Fungal Clade Ustilaginomycotina.</title>
        <authorList>
            <person name="Kijpornyongpan T."/>
            <person name="Mondo S.J."/>
            <person name="Barry K."/>
            <person name="Sandor L."/>
            <person name="Lee J."/>
            <person name="Lipzen A."/>
            <person name="Pangilinan J."/>
            <person name="LaButti K."/>
            <person name="Hainaut M."/>
            <person name="Henrissat B."/>
            <person name="Grigoriev I.V."/>
            <person name="Spatafora J.W."/>
            <person name="Aime M.C."/>
        </authorList>
    </citation>
    <scope>NUCLEOTIDE SEQUENCE [LARGE SCALE GENOMIC DNA]</scope>
    <source>
        <strain evidence="1 2">MCA 4198</strain>
    </source>
</reference>
<organism evidence="1 2">
    <name type="scientific">Acaromyces ingoldii</name>
    <dbReference type="NCBI Taxonomy" id="215250"/>
    <lineage>
        <taxon>Eukaryota</taxon>
        <taxon>Fungi</taxon>
        <taxon>Dikarya</taxon>
        <taxon>Basidiomycota</taxon>
        <taxon>Ustilaginomycotina</taxon>
        <taxon>Exobasidiomycetes</taxon>
        <taxon>Exobasidiales</taxon>
        <taxon>Cryptobasidiaceae</taxon>
        <taxon>Acaromyces</taxon>
    </lineage>
</organism>
<dbReference type="Proteomes" id="UP000245768">
    <property type="component" value="Unassembled WGS sequence"/>
</dbReference>
<dbReference type="STRING" id="215250.A0A316YDS7"/>
<dbReference type="AlphaFoldDB" id="A0A316YDS7"/>
<dbReference type="OrthoDB" id="2544694at2759"/>